<dbReference type="InterPro" id="IPR036097">
    <property type="entry name" value="HisK_dim/P_sf"/>
</dbReference>
<keyword evidence="7 14" id="KW-0812">Transmembrane</keyword>
<dbReference type="SUPFAM" id="SSF55874">
    <property type="entry name" value="ATPase domain of HSP90 chaperone/DNA topoisomerase II/histidine kinase"/>
    <property type="match status" value="1"/>
</dbReference>
<dbReference type="SMART" id="SM00304">
    <property type="entry name" value="HAMP"/>
    <property type="match status" value="1"/>
</dbReference>
<accession>A0A6I0F097</accession>
<keyword evidence="18" id="KW-1185">Reference proteome</keyword>
<dbReference type="Pfam" id="PF00672">
    <property type="entry name" value="HAMP"/>
    <property type="match status" value="1"/>
</dbReference>
<evidence type="ECO:0000256" key="3">
    <source>
        <dbReference type="ARBA" id="ARBA00012438"/>
    </source>
</evidence>
<keyword evidence="11 14" id="KW-1133">Transmembrane helix</keyword>
<dbReference type="RefSeq" id="WP_151619176.1">
    <property type="nucleotide sequence ID" value="NZ_WBXO01000003.1"/>
</dbReference>
<dbReference type="GO" id="GO:0000155">
    <property type="term" value="F:phosphorelay sensor kinase activity"/>
    <property type="evidence" value="ECO:0007669"/>
    <property type="project" value="InterPro"/>
</dbReference>
<evidence type="ECO:0000256" key="12">
    <source>
        <dbReference type="ARBA" id="ARBA00023012"/>
    </source>
</evidence>
<dbReference type="PRINTS" id="PR00344">
    <property type="entry name" value="BCTRLSENSOR"/>
</dbReference>
<organism evidence="17 18">
    <name type="scientific">Heliorestis acidaminivorans</name>
    <dbReference type="NCBI Taxonomy" id="553427"/>
    <lineage>
        <taxon>Bacteria</taxon>
        <taxon>Bacillati</taxon>
        <taxon>Bacillota</taxon>
        <taxon>Clostridia</taxon>
        <taxon>Eubacteriales</taxon>
        <taxon>Heliobacteriaceae</taxon>
        <taxon>Heliorestis</taxon>
    </lineage>
</organism>
<proteinExistence type="predicted"/>
<keyword evidence="9" id="KW-0418">Kinase</keyword>
<dbReference type="SUPFAM" id="SSF47384">
    <property type="entry name" value="Homodimeric domain of signal transducing histidine kinase"/>
    <property type="match status" value="1"/>
</dbReference>
<dbReference type="Gene3D" id="3.30.565.10">
    <property type="entry name" value="Histidine kinase-like ATPase, C-terminal domain"/>
    <property type="match status" value="1"/>
</dbReference>
<dbReference type="GO" id="GO:0005524">
    <property type="term" value="F:ATP binding"/>
    <property type="evidence" value="ECO:0007669"/>
    <property type="project" value="UniProtKB-KW"/>
</dbReference>
<dbReference type="InterPro" id="IPR050398">
    <property type="entry name" value="HssS/ArlS-like"/>
</dbReference>
<keyword evidence="10" id="KW-0067">ATP-binding</keyword>
<dbReference type="InterPro" id="IPR003661">
    <property type="entry name" value="HisK_dim/P_dom"/>
</dbReference>
<dbReference type="CDD" id="cd06225">
    <property type="entry name" value="HAMP"/>
    <property type="match status" value="1"/>
</dbReference>
<dbReference type="PROSITE" id="PS50109">
    <property type="entry name" value="HIS_KIN"/>
    <property type="match status" value="1"/>
</dbReference>
<dbReference type="SUPFAM" id="SSF158472">
    <property type="entry name" value="HAMP domain-like"/>
    <property type="match status" value="1"/>
</dbReference>
<evidence type="ECO:0000256" key="1">
    <source>
        <dbReference type="ARBA" id="ARBA00000085"/>
    </source>
</evidence>
<dbReference type="CDD" id="cd00082">
    <property type="entry name" value="HisKA"/>
    <property type="match status" value="1"/>
</dbReference>
<feature type="domain" description="HAMP" evidence="16">
    <location>
        <begin position="177"/>
        <end position="229"/>
    </location>
</feature>
<comment type="catalytic activity">
    <reaction evidence="1">
        <text>ATP + protein L-histidine = ADP + protein N-phospho-L-histidine.</text>
        <dbReference type="EC" id="2.7.13.3"/>
    </reaction>
</comment>
<keyword evidence="8" id="KW-0547">Nucleotide-binding</keyword>
<gene>
    <name evidence="17" type="ORF">F9B85_05025</name>
</gene>
<dbReference type="Pfam" id="PF02518">
    <property type="entry name" value="HATPase_c"/>
    <property type="match status" value="1"/>
</dbReference>
<comment type="caution">
    <text evidence="17">The sequence shown here is derived from an EMBL/GenBank/DDBJ whole genome shotgun (WGS) entry which is preliminary data.</text>
</comment>
<dbReference type="PANTHER" id="PTHR45528">
    <property type="entry name" value="SENSOR HISTIDINE KINASE CPXA"/>
    <property type="match status" value="1"/>
</dbReference>
<evidence type="ECO:0000259" key="15">
    <source>
        <dbReference type="PROSITE" id="PS50109"/>
    </source>
</evidence>
<evidence type="ECO:0000256" key="4">
    <source>
        <dbReference type="ARBA" id="ARBA00022475"/>
    </source>
</evidence>
<sequence>MKLRTKILLSSFLIIVTLSFVFLIISMSTTNTVFERYEKMVQHHIDDQMQKTLAHYYVANNGSWRGVQQQFMPFSPRDRGNYRRPAMVLFDHNEEVVAAWPRGTEERWADVDFKTFGLTLPIEVEDKVVGTLWLPSQNIMNLDGIKVKVLSTIMASFLFAILISSLLAFAISFLLANRLTRPLHQLAVATEQIKQRHFDLRLPIPSQDEVGKVVQAFNEMNEELQRSEQVRKNMLADVAHELRTPLTVMQGQLESIQQGLIPATVENILPINDEVIRLNRLIDDLRQLTLAESGALPLRKIKTNLRERINQIIDIFSVEFEIKGLTVELESPQEKEPVSLTVDPDRITQVMVNLLSNALEHSPPKSKITITFFWTSLPNLQDQQALEKKVQKWLRKESMEENQSSSMAGHKGLVIAIVDEGPGIEDDHLPHIFDRFYRCDSSRGRQRGGGSGLGLAIAKEFVLAHQGMITVLKGEYKGTCFAIFLPQLEEELGKS</sequence>
<dbReference type="Gene3D" id="1.10.287.130">
    <property type="match status" value="1"/>
</dbReference>
<evidence type="ECO:0000256" key="2">
    <source>
        <dbReference type="ARBA" id="ARBA00004651"/>
    </source>
</evidence>
<dbReference type="GO" id="GO:0005886">
    <property type="term" value="C:plasma membrane"/>
    <property type="evidence" value="ECO:0007669"/>
    <property type="project" value="UniProtKB-SubCell"/>
</dbReference>
<keyword evidence="12" id="KW-0902">Two-component regulatory system</keyword>
<dbReference type="InterPro" id="IPR005467">
    <property type="entry name" value="His_kinase_dom"/>
</dbReference>
<dbReference type="InterPro" id="IPR003594">
    <property type="entry name" value="HATPase_dom"/>
</dbReference>
<evidence type="ECO:0000256" key="11">
    <source>
        <dbReference type="ARBA" id="ARBA00022989"/>
    </source>
</evidence>
<dbReference type="InterPro" id="IPR036890">
    <property type="entry name" value="HATPase_C_sf"/>
</dbReference>
<dbReference type="SMART" id="SM00388">
    <property type="entry name" value="HisKA"/>
    <property type="match status" value="1"/>
</dbReference>
<feature type="domain" description="Histidine kinase" evidence="15">
    <location>
        <begin position="237"/>
        <end position="489"/>
    </location>
</feature>
<dbReference type="OrthoDB" id="9813151at2"/>
<evidence type="ECO:0000256" key="9">
    <source>
        <dbReference type="ARBA" id="ARBA00022777"/>
    </source>
</evidence>
<feature type="transmembrane region" description="Helical" evidence="14">
    <location>
        <begin position="153"/>
        <end position="176"/>
    </location>
</feature>
<evidence type="ECO:0000259" key="16">
    <source>
        <dbReference type="PROSITE" id="PS50885"/>
    </source>
</evidence>
<dbReference type="Gene3D" id="6.10.340.10">
    <property type="match status" value="1"/>
</dbReference>
<comment type="subcellular location">
    <subcellularLocation>
        <location evidence="2">Cell membrane</location>
        <topology evidence="2">Multi-pass membrane protein</topology>
    </subcellularLocation>
</comment>
<dbReference type="CDD" id="cd00075">
    <property type="entry name" value="HATPase"/>
    <property type="match status" value="1"/>
</dbReference>
<dbReference type="InterPro" id="IPR003660">
    <property type="entry name" value="HAMP_dom"/>
</dbReference>
<keyword evidence="5" id="KW-0597">Phosphoprotein</keyword>
<keyword evidence="6" id="KW-0808">Transferase</keyword>
<name>A0A6I0F097_9FIRM</name>
<evidence type="ECO:0000313" key="17">
    <source>
        <dbReference type="EMBL" id="KAB2953276.1"/>
    </source>
</evidence>
<keyword evidence="13 14" id="KW-0472">Membrane</keyword>
<evidence type="ECO:0000256" key="8">
    <source>
        <dbReference type="ARBA" id="ARBA00022741"/>
    </source>
</evidence>
<dbReference type="AlphaFoldDB" id="A0A6I0F097"/>
<keyword evidence="4" id="KW-1003">Cell membrane</keyword>
<dbReference type="EC" id="2.7.13.3" evidence="3"/>
<dbReference type="Proteomes" id="UP000468766">
    <property type="component" value="Unassembled WGS sequence"/>
</dbReference>
<dbReference type="Pfam" id="PF00512">
    <property type="entry name" value="HisKA"/>
    <property type="match status" value="1"/>
</dbReference>
<evidence type="ECO:0000256" key="5">
    <source>
        <dbReference type="ARBA" id="ARBA00022553"/>
    </source>
</evidence>
<evidence type="ECO:0000256" key="13">
    <source>
        <dbReference type="ARBA" id="ARBA00023136"/>
    </source>
</evidence>
<dbReference type="PANTHER" id="PTHR45528:SF1">
    <property type="entry name" value="SENSOR HISTIDINE KINASE CPXA"/>
    <property type="match status" value="1"/>
</dbReference>
<dbReference type="PROSITE" id="PS50885">
    <property type="entry name" value="HAMP"/>
    <property type="match status" value="1"/>
</dbReference>
<evidence type="ECO:0000256" key="14">
    <source>
        <dbReference type="SAM" id="Phobius"/>
    </source>
</evidence>
<reference evidence="17 18" key="1">
    <citation type="submission" date="2019-10" db="EMBL/GenBank/DDBJ databases">
        <title>Whole-genome sequence of the extremophile Heliorestis acidaminivorans DSM 24790.</title>
        <authorList>
            <person name="Kyndt J.A."/>
            <person name="Meyer T.E."/>
        </authorList>
    </citation>
    <scope>NUCLEOTIDE SEQUENCE [LARGE SCALE GENOMIC DNA]</scope>
    <source>
        <strain evidence="17 18">DSM 24790</strain>
    </source>
</reference>
<dbReference type="EMBL" id="WBXO01000003">
    <property type="protein sequence ID" value="KAB2953276.1"/>
    <property type="molecule type" value="Genomic_DNA"/>
</dbReference>
<evidence type="ECO:0000256" key="10">
    <source>
        <dbReference type="ARBA" id="ARBA00022840"/>
    </source>
</evidence>
<dbReference type="InterPro" id="IPR004358">
    <property type="entry name" value="Sig_transdc_His_kin-like_C"/>
</dbReference>
<dbReference type="FunFam" id="3.30.565.10:FF:000006">
    <property type="entry name" value="Sensor histidine kinase WalK"/>
    <property type="match status" value="1"/>
</dbReference>
<dbReference type="SMART" id="SM00387">
    <property type="entry name" value="HATPase_c"/>
    <property type="match status" value="1"/>
</dbReference>
<evidence type="ECO:0000256" key="7">
    <source>
        <dbReference type="ARBA" id="ARBA00022692"/>
    </source>
</evidence>
<feature type="transmembrane region" description="Helical" evidence="14">
    <location>
        <begin position="7"/>
        <end position="27"/>
    </location>
</feature>
<evidence type="ECO:0000256" key="6">
    <source>
        <dbReference type="ARBA" id="ARBA00022679"/>
    </source>
</evidence>
<evidence type="ECO:0000313" key="18">
    <source>
        <dbReference type="Proteomes" id="UP000468766"/>
    </source>
</evidence>
<protein>
    <recommendedName>
        <fullName evidence="3">histidine kinase</fullName>
        <ecNumber evidence="3">2.7.13.3</ecNumber>
    </recommendedName>
</protein>